<feature type="compositionally biased region" description="Low complexity" evidence="2">
    <location>
        <begin position="648"/>
        <end position="661"/>
    </location>
</feature>
<feature type="transmembrane region" description="Helical" evidence="3">
    <location>
        <begin position="1313"/>
        <end position="1333"/>
    </location>
</feature>
<dbReference type="InterPro" id="IPR053958">
    <property type="entry name" value="HMGCR/SNAP/NPC1-like_SSD"/>
</dbReference>
<dbReference type="VEuPathDB" id="CryptoDB:cubi_03592"/>
<feature type="transmembrane region" description="Helical" evidence="3">
    <location>
        <begin position="514"/>
        <end position="536"/>
    </location>
</feature>
<keyword evidence="3" id="KW-0472">Membrane</keyword>
<organism evidence="5 6">
    <name type="scientific">Cryptosporidium ubiquitum</name>
    <dbReference type="NCBI Taxonomy" id="857276"/>
    <lineage>
        <taxon>Eukaryota</taxon>
        <taxon>Sar</taxon>
        <taxon>Alveolata</taxon>
        <taxon>Apicomplexa</taxon>
        <taxon>Conoidasida</taxon>
        <taxon>Coccidia</taxon>
        <taxon>Eucoccidiorida</taxon>
        <taxon>Eimeriorina</taxon>
        <taxon>Cryptosporidiidae</taxon>
        <taxon>Cryptosporidium</taxon>
    </lineage>
</organism>
<feature type="compositionally biased region" description="Polar residues" evidence="2">
    <location>
        <begin position="73"/>
        <end position="83"/>
    </location>
</feature>
<protein>
    <recommendedName>
        <fullName evidence="4">SSD domain-containing protein</fullName>
    </recommendedName>
</protein>
<evidence type="ECO:0000256" key="2">
    <source>
        <dbReference type="SAM" id="MobiDB-lite"/>
    </source>
</evidence>
<evidence type="ECO:0000259" key="4">
    <source>
        <dbReference type="PROSITE" id="PS50156"/>
    </source>
</evidence>
<dbReference type="PROSITE" id="PS50156">
    <property type="entry name" value="SSD"/>
    <property type="match status" value="2"/>
</dbReference>
<reference evidence="5 6" key="1">
    <citation type="submission" date="2016-10" db="EMBL/GenBank/DDBJ databases">
        <title>Reductive evolution of mitochondrial metabolism and differential evolution of invasion-related proteins in Cryptosporidium.</title>
        <authorList>
            <person name="Liu S."/>
            <person name="Roellig D.M."/>
            <person name="Guo Y."/>
            <person name="Li N."/>
            <person name="Frace M.A."/>
            <person name="Tang K."/>
            <person name="Zhang L."/>
            <person name="Feng Y."/>
            <person name="Xiao L."/>
        </authorList>
    </citation>
    <scope>NUCLEOTIDE SEQUENCE [LARGE SCALE GENOMIC DNA]</scope>
    <source>
        <strain evidence="5">39726</strain>
    </source>
</reference>
<feature type="transmembrane region" description="Helical" evidence="3">
    <location>
        <begin position="161"/>
        <end position="182"/>
    </location>
</feature>
<dbReference type="GeneID" id="39980385"/>
<dbReference type="PANTHER" id="PTHR10796:SF92">
    <property type="entry name" value="PATCHED-RELATED, ISOFORM A"/>
    <property type="match status" value="1"/>
</dbReference>
<evidence type="ECO:0000256" key="1">
    <source>
        <dbReference type="ARBA" id="ARBA00005585"/>
    </source>
</evidence>
<feature type="transmembrane region" description="Helical" evidence="3">
    <location>
        <begin position="797"/>
        <end position="818"/>
    </location>
</feature>
<feature type="transmembrane region" description="Helical" evidence="3">
    <location>
        <begin position="1410"/>
        <end position="1443"/>
    </location>
</feature>
<feature type="transmembrane region" description="Helical" evidence="3">
    <location>
        <begin position="1012"/>
        <end position="1032"/>
    </location>
</feature>
<name>A0A1J4MK14_9CRYT</name>
<dbReference type="Proteomes" id="UP000186176">
    <property type="component" value="Unassembled WGS sequence"/>
</dbReference>
<dbReference type="EMBL" id="LRBP01000014">
    <property type="protein sequence ID" value="OII73795.1"/>
    <property type="molecule type" value="Genomic_DNA"/>
</dbReference>
<proteinExistence type="inferred from homology"/>
<feature type="region of interest" description="Disordered" evidence="2">
    <location>
        <begin position="57"/>
        <end position="84"/>
    </location>
</feature>
<evidence type="ECO:0000256" key="3">
    <source>
        <dbReference type="SAM" id="Phobius"/>
    </source>
</evidence>
<feature type="transmembrane region" description="Helical" evidence="3">
    <location>
        <begin position="1339"/>
        <end position="1365"/>
    </location>
</feature>
<gene>
    <name evidence="5" type="ORF">cubi_03592</name>
</gene>
<feature type="domain" description="SSD" evidence="4">
    <location>
        <begin position="1318"/>
        <end position="1436"/>
    </location>
</feature>
<evidence type="ECO:0000313" key="6">
    <source>
        <dbReference type="Proteomes" id="UP000186176"/>
    </source>
</evidence>
<sequence length="1469" mass="167129">MTERTCNLEGNSLSSEDSEADLEIPLEKVCNDPNPISEQLKRKNNLLINDDLVHSSETDQNKGLDGKEGIDGQSGNAESSGLKQKNHSNRIFRRIFECVCRNRSRSNSSNGLNQTSSNNYRNGGSIFLSIFKGLHGAYLFDKYTKKIGKHISLVASVYPRSLLIIGNVMGLMFGLVVALGLMKLYPFHLEVNGSPDLFLPTKSIHNTHKEELRRLFGPETVTVPILYSNKGPPGSSLLDFVTLKQIWRNEMSIQAIKVVDKKGKEWGWEDICHRQPTGSVVTGTPCVVLSLFGLFMINESSGIFSEKDFDEAFTGECCSGVSISKFAAGNLIKQVYFPYQYKYDEDLPEWPLEIHNTQEMLSIYRLNTTVPEDVRIAWENKVTNHIKSVQRRNQLVSIINTEERSEISQINITNKRYEENNHTGNFKKLITVEQPLYNPDSIINSDNTKDVSIYPNNWGIVHYSLEFVSSETTELANKETPLLLATFALMIIFMAICISGKFPKRSRVLLSSTVVMITVYATVGSFATGMIFGVPISPLTPLFIHMLLGVVVSYMIISVRTYTKTRIYIRVPYHYLPFLNSKYVRISGNEVFLEITQYIYKPWRGFVFSEAENSHFGNEIMHGNNHSYGSTSVELIYGQNYSSNEISSFNSSNSASDSYSNQRDQLEQTEKTNIITECTVLGEGNEVPSNKLPSDGNLYHDCKQEESKFTSEIKDDGDEIHHVINNQIDGSNSDFHIDLENIDKKMWDNDTLLKIRLSVSGSVVFSSITLTCLTSCAALFLGTVVDFPIVRYYCIHAGFGILYLFIFHWLIFLPSFVLDEKRIYHRKYDVFPLLKFKLSNKKSKYLFIRQEPKFICSDDNQRMIEISPSINAYTRAASPSNVSLSASNDSRKGTILSIFTKHVYKVRSEVVKNYQRYKTWWGDKSTNQNKQELVHQRKSNIELNEIDSMVFNEKSSVGVSNKIDKPFLPPNNRENTAIQNAINEIDMHDIWIGRLMVESSKADVIMRLMCNFTFRLFAFLFFIVVVILGIVFGKNVNTEFSAVRYLPPNSPLHYFVETLAKSWGSEPRQMYLVFPGSDKVEWNNKLVREEFINLVDNVLLKDPAVMTPIVSWVHDFEIFHFGTNTPEDPDHIPSFIRECSPDLDNPRPPPNDAPKEEFYDFLNQWRNRKVLKGDESQEDTICVVSQLSSKLTASTVSESAPFIRNIIPEMHDETMLIFKNGNPSEGIQSFRIMTMIKHSPSNSEYNFETVSRLSNLVETVFEKDFPGTYIYSDWFVEAERDLNILYIVWKLLLYITLGVSIMLCIIQNPLTGIFIGLVVGGINIAVILIMYITGLIFDIVAFMVLATAVSFSIEYIVHITHLFLLTKRNSGVERIRDSLLDMGPNVIYAVISTFLGVILLAFSTSESFKVFLWITTIVLCVSAISGIMIAPAILSIALDFGHFIRDYYNRKRQQELDETILEIKSSNMI</sequence>
<dbReference type="Pfam" id="PF12349">
    <property type="entry name" value="Sterol-sensing"/>
    <property type="match status" value="1"/>
</dbReference>
<feature type="compositionally biased region" description="Basic and acidic residues" evidence="2">
    <location>
        <begin position="57"/>
        <end position="70"/>
    </location>
</feature>
<keyword evidence="3" id="KW-0812">Transmembrane</keyword>
<dbReference type="OrthoDB" id="6510177at2759"/>
<feature type="transmembrane region" description="Helical" evidence="3">
    <location>
        <begin position="763"/>
        <end position="785"/>
    </location>
</feature>
<feature type="transmembrane region" description="Helical" evidence="3">
    <location>
        <begin position="1386"/>
        <end position="1404"/>
    </location>
</feature>
<feature type="domain" description="SSD" evidence="4">
    <location>
        <begin position="767"/>
        <end position="818"/>
    </location>
</feature>
<dbReference type="RefSeq" id="XP_028875050.1">
    <property type="nucleotide sequence ID" value="XM_029020606.1"/>
</dbReference>
<dbReference type="GO" id="GO:0016020">
    <property type="term" value="C:membrane"/>
    <property type="evidence" value="ECO:0007669"/>
    <property type="project" value="TreeGrafter"/>
</dbReference>
<feature type="compositionally biased region" description="Polar residues" evidence="2">
    <location>
        <begin position="1"/>
        <end position="11"/>
    </location>
</feature>
<comment type="caution">
    <text evidence="5">The sequence shown here is derived from an EMBL/GenBank/DDBJ whole genome shotgun (WGS) entry which is preliminary data.</text>
</comment>
<evidence type="ECO:0000313" key="5">
    <source>
        <dbReference type="EMBL" id="OII73795.1"/>
    </source>
</evidence>
<dbReference type="Gene3D" id="1.20.1640.10">
    <property type="entry name" value="Multidrug efflux transporter AcrB transmembrane domain"/>
    <property type="match status" value="1"/>
</dbReference>
<keyword evidence="6" id="KW-1185">Reference proteome</keyword>
<feature type="region of interest" description="Disordered" evidence="2">
    <location>
        <begin position="648"/>
        <end position="667"/>
    </location>
</feature>
<dbReference type="PANTHER" id="PTHR10796">
    <property type="entry name" value="PATCHED-RELATED"/>
    <property type="match status" value="1"/>
</dbReference>
<feature type="transmembrane region" description="Helical" evidence="3">
    <location>
        <begin position="542"/>
        <end position="562"/>
    </location>
</feature>
<feature type="transmembrane region" description="Helical" evidence="3">
    <location>
        <begin position="482"/>
        <end position="502"/>
    </location>
</feature>
<dbReference type="InterPro" id="IPR000731">
    <property type="entry name" value="SSD"/>
</dbReference>
<comment type="similarity">
    <text evidence="1">Belongs to the patched family.</text>
</comment>
<feature type="region of interest" description="Disordered" evidence="2">
    <location>
        <begin position="1"/>
        <end position="20"/>
    </location>
</feature>
<accession>A0A1J4MK14</accession>
<feature type="transmembrane region" description="Helical" evidence="3">
    <location>
        <begin position="1284"/>
        <end position="1306"/>
    </location>
</feature>
<dbReference type="SUPFAM" id="SSF82866">
    <property type="entry name" value="Multidrug efflux transporter AcrB transmembrane domain"/>
    <property type="match status" value="2"/>
</dbReference>
<dbReference type="InterPro" id="IPR051697">
    <property type="entry name" value="Patched_domain-protein"/>
</dbReference>
<keyword evidence="3" id="KW-1133">Transmembrane helix</keyword>